<organism evidence="2 3">
    <name type="scientific">Diabrotica virgifera virgifera</name>
    <name type="common">western corn rootworm</name>
    <dbReference type="NCBI Taxonomy" id="50390"/>
    <lineage>
        <taxon>Eukaryota</taxon>
        <taxon>Metazoa</taxon>
        <taxon>Ecdysozoa</taxon>
        <taxon>Arthropoda</taxon>
        <taxon>Hexapoda</taxon>
        <taxon>Insecta</taxon>
        <taxon>Pterygota</taxon>
        <taxon>Neoptera</taxon>
        <taxon>Endopterygota</taxon>
        <taxon>Coleoptera</taxon>
        <taxon>Polyphaga</taxon>
        <taxon>Cucujiformia</taxon>
        <taxon>Chrysomeloidea</taxon>
        <taxon>Chrysomelidae</taxon>
        <taxon>Galerucinae</taxon>
        <taxon>Diabroticina</taxon>
        <taxon>Diabroticites</taxon>
        <taxon>Diabrotica</taxon>
    </lineage>
</organism>
<feature type="compositionally biased region" description="Basic and acidic residues" evidence="1">
    <location>
        <begin position="77"/>
        <end position="91"/>
    </location>
</feature>
<evidence type="ECO:0000313" key="2">
    <source>
        <dbReference type="EnsemblMetazoa" id="XP_050516374.1"/>
    </source>
</evidence>
<sequence>MDQTNTNKGTGNNDDDYRQKNKEDGKTNENGEERPQDGRTEEEEQRKFEKEMLEWHKKQSKMNRSGPPKHSTLVGDDLLKEINKEEEKEGDKIEEDPSVEIVEVVDKEVERREEEQGESHWQDIEESVLTAFLFDEADREEIQQNKKRKGDSLEMNEKFKREKREESKKYSEETENERVQRKLKEVLEILNGKGPIEGENKAKARKLIGEITSIQNKTSQNQNQTVQEEGHLKCEQCKIKMEQERQKKETEKIIKALNKGGT</sequence>
<keyword evidence="3" id="KW-1185">Reference proteome</keyword>
<accession>A0ABM5L1R2</accession>
<feature type="compositionally biased region" description="Low complexity" evidence="1">
    <location>
        <begin position="1"/>
        <end position="12"/>
    </location>
</feature>
<protein>
    <recommendedName>
        <fullName evidence="4">Cilia- and flagella-associated protein 251-like</fullName>
    </recommendedName>
</protein>
<feature type="compositionally biased region" description="Basic and acidic residues" evidence="1">
    <location>
        <begin position="15"/>
        <end position="57"/>
    </location>
</feature>
<evidence type="ECO:0000313" key="3">
    <source>
        <dbReference type="Proteomes" id="UP001652700"/>
    </source>
</evidence>
<evidence type="ECO:0008006" key="4">
    <source>
        <dbReference type="Google" id="ProtNLM"/>
    </source>
</evidence>
<evidence type="ECO:0000256" key="1">
    <source>
        <dbReference type="SAM" id="MobiDB-lite"/>
    </source>
</evidence>
<dbReference type="RefSeq" id="XP_050516374.1">
    <property type="nucleotide sequence ID" value="XM_050660417.1"/>
</dbReference>
<dbReference type="Proteomes" id="UP001652700">
    <property type="component" value="Unplaced"/>
</dbReference>
<dbReference type="GeneID" id="126891235"/>
<dbReference type="EnsemblMetazoa" id="XM_050660417.1">
    <property type="protein sequence ID" value="XP_050516374.1"/>
    <property type="gene ID" value="LOC126891235"/>
</dbReference>
<proteinExistence type="predicted"/>
<feature type="region of interest" description="Disordered" evidence="1">
    <location>
        <begin position="141"/>
        <end position="177"/>
    </location>
</feature>
<name>A0ABM5L1R2_DIAVI</name>
<feature type="region of interest" description="Disordered" evidence="1">
    <location>
        <begin position="1"/>
        <end position="101"/>
    </location>
</feature>
<reference evidence="2" key="1">
    <citation type="submission" date="2025-05" db="UniProtKB">
        <authorList>
            <consortium name="EnsemblMetazoa"/>
        </authorList>
    </citation>
    <scope>IDENTIFICATION</scope>
</reference>